<gene>
    <name evidence="4" type="primary">ggt_2</name>
    <name evidence="4" type="ORF">OCH7691_02137</name>
</gene>
<dbReference type="Pfam" id="PF01019">
    <property type="entry name" value="G_glu_transpept"/>
    <property type="match status" value="2"/>
</dbReference>
<keyword evidence="5" id="KW-1185">Reference proteome</keyword>
<sequence length="446" mass="45962">MSGLEGRDRREARQCKGGKLASGLRLGRALPLLAGLLLAGCGASVPKGTVGSVEGFLGGAVADEPRAALVAREILSAGGNAVDAAVGLYFTLAVTYPSAAALGGGGRCLVYQARKNEIESLDFLPGVPSAGGPVAIPGSMRGMAAMQARYGDLRWAALLSPAENIARNGERVSRAMARSLTAFEGRSDGRLAPLLRDQQGALLKEGTPYRRIGLAGLISRLRAQGGAAFYGGQIAADFVADTAALGGRLTVEDLRNYKPRWQKTRTVEIGDLEAHTTSDEDGERVAAALTALEDGGQVAADSEATADYASTSFLTVDRQGNAVACAVTMNRPFGIADLAAISGTIPAAADNPSKGPAPLLVAFNRYTDQFYGAAVATGGARTPERVAAAAFRMLRKRDDAGQAMAHSKGGLLNLAVCPEGLPDKPKSCRAVNDPAGFGLASSADNY</sequence>
<dbReference type="AlphaFoldDB" id="A0A1Y5T046"/>
<dbReference type="Proteomes" id="UP000193200">
    <property type="component" value="Unassembled WGS sequence"/>
</dbReference>
<evidence type="ECO:0000313" key="5">
    <source>
        <dbReference type="Proteomes" id="UP000193200"/>
    </source>
</evidence>
<dbReference type="SUPFAM" id="SSF56235">
    <property type="entry name" value="N-terminal nucleophile aminohydrolases (Ntn hydrolases)"/>
    <property type="match status" value="1"/>
</dbReference>
<dbReference type="RefSeq" id="WP_176244994.1">
    <property type="nucleotide sequence ID" value="NZ_FWFR01000001.1"/>
</dbReference>
<protein>
    <submittedName>
        <fullName evidence="4">Gamma-glutamyltranspeptidase</fullName>
        <ecNumber evidence="4">2.3.2.2</ecNumber>
    </submittedName>
</protein>
<comment type="catalytic activity">
    <reaction evidence="2">
        <text>glutathione + H2O = L-cysteinylglycine + L-glutamate</text>
        <dbReference type="Rhea" id="RHEA:28807"/>
        <dbReference type="ChEBI" id="CHEBI:15377"/>
        <dbReference type="ChEBI" id="CHEBI:29985"/>
        <dbReference type="ChEBI" id="CHEBI:57925"/>
        <dbReference type="ChEBI" id="CHEBI:61694"/>
        <dbReference type="EC" id="3.4.19.13"/>
    </reaction>
</comment>
<evidence type="ECO:0000256" key="1">
    <source>
        <dbReference type="ARBA" id="ARBA00001049"/>
    </source>
</evidence>
<dbReference type="GO" id="GO:0036374">
    <property type="term" value="F:glutathione hydrolase activity"/>
    <property type="evidence" value="ECO:0007669"/>
    <property type="project" value="UniProtKB-EC"/>
</dbReference>
<evidence type="ECO:0000313" key="4">
    <source>
        <dbReference type="EMBL" id="SLN48963.1"/>
    </source>
</evidence>
<dbReference type="GO" id="GO:0006751">
    <property type="term" value="P:glutathione catabolic process"/>
    <property type="evidence" value="ECO:0007669"/>
    <property type="project" value="InterPro"/>
</dbReference>
<dbReference type="PANTHER" id="PTHR11686">
    <property type="entry name" value="GAMMA GLUTAMYL TRANSPEPTIDASE"/>
    <property type="match status" value="1"/>
</dbReference>
<dbReference type="GO" id="GO:0005886">
    <property type="term" value="C:plasma membrane"/>
    <property type="evidence" value="ECO:0007669"/>
    <property type="project" value="TreeGrafter"/>
</dbReference>
<dbReference type="InterPro" id="IPR029055">
    <property type="entry name" value="Ntn_hydrolases_N"/>
</dbReference>
<dbReference type="GO" id="GO:0103068">
    <property type="term" value="F:leukotriene C4 gamma-glutamyl transferase activity"/>
    <property type="evidence" value="ECO:0007669"/>
    <property type="project" value="UniProtKB-EC"/>
</dbReference>
<organism evidence="4 5">
    <name type="scientific">Oceanibacterium hippocampi</name>
    <dbReference type="NCBI Taxonomy" id="745714"/>
    <lineage>
        <taxon>Bacteria</taxon>
        <taxon>Pseudomonadati</taxon>
        <taxon>Pseudomonadota</taxon>
        <taxon>Alphaproteobacteria</taxon>
        <taxon>Sneathiellales</taxon>
        <taxon>Sneathiellaceae</taxon>
        <taxon>Oceanibacterium</taxon>
    </lineage>
</organism>
<comment type="catalytic activity">
    <reaction evidence="3">
        <text>an N-terminal (5-L-glutamyl)-[peptide] + an alpha-amino acid = 5-L-glutamyl amino acid + an N-terminal L-alpha-aminoacyl-[peptide]</text>
        <dbReference type="Rhea" id="RHEA:23904"/>
        <dbReference type="Rhea" id="RHEA-COMP:9780"/>
        <dbReference type="Rhea" id="RHEA-COMP:9795"/>
        <dbReference type="ChEBI" id="CHEBI:77644"/>
        <dbReference type="ChEBI" id="CHEBI:78597"/>
        <dbReference type="ChEBI" id="CHEBI:78599"/>
        <dbReference type="ChEBI" id="CHEBI:78608"/>
        <dbReference type="EC" id="2.3.2.2"/>
    </reaction>
</comment>
<evidence type="ECO:0000256" key="2">
    <source>
        <dbReference type="ARBA" id="ARBA00001089"/>
    </source>
</evidence>
<name>A0A1Y5T046_9PROT</name>
<dbReference type="InterPro" id="IPR000101">
    <property type="entry name" value="GGT_peptidase"/>
</dbReference>
<accession>A0A1Y5T046</accession>
<dbReference type="InParanoid" id="A0A1Y5T046"/>
<evidence type="ECO:0000256" key="3">
    <source>
        <dbReference type="ARBA" id="ARBA00047417"/>
    </source>
</evidence>
<reference evidence="4 5" key="1">
    <citation type="submission" date="2017-03" db="EMBL/GenBank/DDBJ databases">
        <authorList>
            <person name="Afonso C.L."/>
            <person name="Miller P.J."/>
            <person name="Scott M.A."/>
            <person name="Spackman E."/>
            <person name="Goraichik I."/>
            <person name="Dimitrov K.M."/>
            <person name="Suarez D.L."/>
            <person name="Swayne D.E."/>
        </authorList>
    </citation>
    <scope>NUCLEOTIDE SEQUENCE [LARGE SCALE GENOMIC DNA]</scope>
    <source>
        <strain evidence="4 5">CECT 7691</strain>
    </source>
</reference>
<dbReference type="PANTHER" id="PTHR11686:SF9">
    <property type="entry name" value="RE13973P"/>
    <property type="match status" value="1"/>
</dbReference>
<dbReference type="EMBL" id="FWFR01000001">
    <property type="protein sequence ID" value="SLN48963.1"/>
    <property type="molecule type" value="Genomic_DNA"/>
</dbReference>
<comment type="catalytic activity">
    <reaction evidence="1">
        <text>an S-substituted glutathione + H2O = an S-substituted L-cysteinylglycine + L-glutamate</text>
        <dbReference type="Rhea" id="RHEA:59468"/>
        <dbReference type="ChEBI" id="CHEBI:15377"/>
        <dbReference type="ChEBI" id="CHEBI:29985"/>
        <dbReference type="ChEBI" id="CHEBI:90779"/>
        <dbReference type="ChEBI" id="CHEBI:143103"/>
        <dbReference type="EC" id="3.4.19.13"/>
    </reaction>
</comment>
<keyword evidence="4" id="KW-0012">Acyltransferase</keyword>
<keyword evidence="4" id="KW-0808">Transferase</keyword>
<proteinExistence type="predicted"/>
<dbReference type="EC" id="2.3.2.2" evidence="4"/>
<dbReference type="PRINTS" id="PR01210">
    <property type="entry name" value="GGTRANSPTASE"/>
</dbReference>